<accession>G3GUU8</accession>
<dbReference type="EMBL" id="JH000032">
    <property type="protein sequence ID" value="EGW00709.1"/>
    <property type="molecule type" value="Genomic_DNA"/>
</dbReference>
<evidence type="ECO:0000313" key="3">
    <source>
        <dbReference type="Proteomes" id="UP000001075"/>
    </source>
</evidence>
<dbReference type="Proteomes" id="UP000001075">
    <property type="component" value="Unassembled WGS sequence"/>
</dbReference>
<protein>
    <submittedName>
        <fullName evidence="2">Uncharacterized protein</fullName>
    </submittedName>
</protein>
<reference evidence="3" key="1">
    <citation type="journal article" date="2011" name="Nat. Biotechnol.">
        <title>The genomic sequence of the Chinese hamster ovary (CHO)-K1 cell line.</title>
        <authorList>
            <person name="Xu X."/>
            <person name="Nagarajan H."/>
            <person name="Lewis N.E."/>
            <person name="Pan S."/>
            <person name="Cai Z."/>
            <person name="Liu X."/>
            <person name="Chen W."/>
            <person name="Xie M."/>
            <person name="Wang W."/>
            <person name="Hammond S."/>
            <person name="Andersen M.R."/>
            <person name="Neff N."/>
            <person name="Passarelli B."/>
            <person name="Koh W."/>
            <person name="Fan H.C."/>
            <person name="Wang J."/>
            <person name="Gui Y."/>
            <person name="Lee K.H."/>
            <person name="Betenbaugh M.J."/>
            <person name="Quake S.R."/>
            <person name="Famili I."/>
            <person name="Palsson B.O."/>
            <person name="Wang J."/>
        </authorList>
    </citation>
    <scope>NUCLEOTIDE SEQUENCE [LARGE SCALE GENOMIC DNA]</scope>
    <source>
        <strain evidence="3">CHO K1 cell line</strain>
    </source>
</reference>
<dbReference type="AlphaFoldDB" id="G3GUU8"/>
<evidence type="ECO:0000313" key="2">
    <source>
        <dbReference type="EMBL" id="EGW00709.1"/>
    </source>
</evidence>
<feature type="region of interest" description="Disordered" evidence="1">
    <location>
        <begin position="1"/>
        <end position="45"/>
    </location>
</feature>
<proteinExistence type="predicted"/>
<organism evidence="2 3">
    <name type="scientific">Cricetulus griseus</name>
    <name type="common">Chinese hamster</name>
    <name type="synonym">Cricetulus barabensis griseus</name>
    <dbReference type="NCBI Taxonomy" id="10029"/>
    <lineage>
        <taxon>Eukaryota</taxon>
        <taxon>Metazoa</taxon>
        <taxon>Chordata</taxon>
        <taxon>Craniata</taxon>
        <taxon>Vertebrata</taxon>
        <taxon>Euteleostomi</taxon>
        <taxon>Mammalia</taxon>
        <taxon>Eutheria</taxon>
        <taxon>Euarchontoglires</taxon>
        <taxon>Glires</taxon>
        <taxon>Rodentia</taxon>
        <taxon>Myomorpha</taxon>
        <taxon>Muroidea</taxon>
        <taxon>Cricetidae</taxon>
        <taxon>Cricetinae</taxon>
        <taxon>Cricetulus</taxon>
    </lineage>
</organism>
<gene>
    <name evidence="2" type="ORF">I79_001472</name>
</gene>
<dbReference type="InParanoid" id="G3GUU8"/>
<evidence type="ECO:0000256" key="1">
    <source>
        <dbReference type="SAM" id="MobiDB-lite"/>
    </source>
</evidence>
<sequence length="79" mass="8291">MDFGEKDLTLASGPSGSGPGEVPDPSIPGEARHCSPHVTTSSKMALTDRQRLGRSLMGTCRCRGGCARRPGHFGNPQVI</sequence>
<name>G3GUU8_CRIGR</name>